<accession>U6SQS2</accession>
<evidence type="ECO:0000313" key="2">
    <source>
        <dbReference type="Proteomes" id="UP000017170"/>
    </source>
</evidence>
<dbReference type="EMBL" id="ATAE01000020">
    <property type="protein sequence ID" value="ERN53732.1"/>
    <property type="molecule type" value="Genomic_DNA"/>
</dbReference>
<dbReference type="AlphaFoldDB" id="U6SQS2"/>
<keyword evidence="2" id="KW-1185">Reference proteome</keyword>
<organism evidence="1 2">
    <name type="scientific">Alkalihalophilus marmarensis DSM 21297</name>
    <dbReference type="NCBI Taxonomy" id="1188261"/>
    <lineage>
        <taxon>Bacteria</taxon>
        <taxon>Bacillati</taxon>
        <taxon>Bacillota</taxon>
        <taxon>Bacilli</taxon>
        <taxon>Bacillales</taxon>
        <taxon>Bacillaceae</taxon>
        <taxon>Alkalihalophilus</taxon>
    </lineage>
</organism>
<dbReference type="RefSeq" id="WP_022627894.1">
    <property type="nucleotide sequence ID" value="NZ_ATAE01000020.1"/>
</dbReference>
<gene>
    <name evidence="1" type="ORF">A33I_11025</name>
</gene>
<dbReference type="Proteomes" id="UP000017170">
    <property type="component" value="Unassembled WGS sequence"/>
</dbReference>
<dbReference type="Gene3D" id="3.10.310.40">
    <property type="match status" value="1"/>
</dbReference>
<dbReference type="PATRIC" id="fig|1188261.3.peg.1574"/>
<proteinExistence type="predicted"/>
<name>U6SQS2_9BACI</name>
<protein>
    <submittedName>
        <fullName evidence="1">Uncharacterized protein</fullName>
    </submittedName>
</protein>
<comment type="caution">
    <text evidence="1">The sequence shown here is derived from an EMBL/GenBank/DDBJ whole genome shotgun (WGS) entry which is preliminary data.</text>
</comment>
<evidence type="ECO:0000313" key="1">
    <source>
        <dbReference type="EMBL" id="ERN53732.1"/>
    </source>
</evidence>
<reference evidence="1 2" key="1">
    <citation type="journal article" date="2013" name="Genome Announc.">
        <title>Genome Sequence of the Extreme Obligate Alkaliphile Bacillus marmarensis Strain DSM 21297.</title>
        <authorList>
            <person name="Wernick D.G."/>
            <person name="Choi K.Y."/>
            <person name="Tat C.A."/>
            <person name="Lafontaine Rivera J.G."/>
            <person name="Liao J.C."/>
        </authorList>
    </citation>
    <scope>NUCLEOTIDE SEQUENCE [LARGE SCALE GENOMIC DNA]</scope>
    <source>
        <strain evidence="1 2">DSM 21297</strain>
    </source>
</reference>
<sequence>MAVGKAVESVQANMMIKKVLPYIDGRGGGNQHFAQGGGNKGEDVESLFELVKELL</sequence>